<proteinExistence type="predicted"/>
<comment type="caution">
    <text evidence="1">The sequence shown here is derived from an EMBL/GenBank/DDBJ whole genome shotgun (WGS) entry which is preliminary data.</text>
</comment>
<dbReference type="Gene3D" id="1.20.120.980">
    <property type="entry name" value="Serine carboxypeptidase S28, SKS domain"/>
    <property type="match status" value="1"/>
</dbReference>
<evidence type="ECO:0000313" key="2">
    <source>
        <dbReference type="Proteomes" id="UP000287651"/>
    </source>
</evidence>
<protein>
    <submittedName>
        <fullName evidence="1">Uncharacterized protein</fullName>
    </submittedName>
</protein>
<organism evidence="1 2">
    <name type="scientific">Ensete ventricosum</name>
    <name type="common">Abyssinian banana</name>
    <name type="synonym">Musa ensete</name>
    <dbReference type="NCBI Taxonomy" id="4639"/>
    <lineage>
        <taxon>Eukaryota</taxon>
        <taxon>Viridiplantae</taxon>
        <taxon>Streptophyta</taxon>
        <taxon>Embryophyta</taxon>
        <taxon>Tracheophyta</taxon>
        <taxon>Spermatophyta</taxon>
        <taxon>Magnoliopsida</taxon>
        <taxon>Liliopsida</taxon>
        <taxon>Zingiberales</taxon>
        <taxon>Musaceae</taxon>
        <taxon>Ensete</taxon>
    </lineage>
</organism>
<accession>A0A426Z7T7</accession>
<gene>
    <name evidence="1" type="ORF">B296_00037614</name>
</gene>
<evidence type="ECO:0000313" key="1">
    <source>
        <dbReference type="EMBL" id="RRT60021.1"/>
    </source>
</evidence>
<dbReference type="Proteomes" id="UP000287651">
    <property type="component" value="Unassembled WGS sequence"/>
</dbReference>
<dbReference type="InterPro" id="IPR042269">
    <property type="entry name" value="Ser_carbopepase_S28_SKS"/>
</dbReference>
<sequence>MWFTHCRKLQSVYSVRDWLWTAFVYTAMIDYPTPANFLMPLPAYPVKEVILPYCSLETDVYYLAVLKNISSSIIALVTPLGERIGLPKEF</sequence>
<reference evidence="1 2" key="1">
    <citation type="journal article" date="2014" name="Agronomy (Basel)">
        <title>A Draft Genome Sequence for Ensete ventricosum, the Drought-Tolerant Tree Against Hunger.</title>
        <authorList>
            <person name="Harrison J."/>
            <person name="Moore K.A."/>
            <person name="Paszkiewicz K."/>
            <person name="Jones T."/>
            <person name="Grant M."/>
            <person name="Ambacheew D."/>
            <person name="Muzemil S."/>
            <person name="Studholme D.J."/>
        </authorList>
    </citation>
    <scope>NUCLEOTIDE SEQUENCE [LARGE SCALE GENOMIC DNA]</scope>
</reference>
<name>A0A426Z7T7_ENSVE</name>
<dbReference type="AlphaFoldDB" id="A0A426Z7T7"/>
<dbReference type="EMBL" id="AMZH03007963">
    <property type="protein sequence ID" value="RRT60021.1"/>
    <property type="molecule type" value="Genomic_DNA"/>
</dbReference>